<dbReference type="Gene3D" id="3.40.980.10">
    <property type="entry name" value="MoaB/Mog-like domain"/>
    <property type="match status" value="1"/>
</dbReference>
<dbReference type="SMART" id="SM00852">
    <property type="entry name" value="MoCF_biosynth"/>
    <property type="match status" value="1"/>
</dbReference>
<dbReference type="NCBIfam" id="TIGR00177">
    <property type="entry name" value="molyb_syn"/>
    <property type="match status" value="1"/>
</dbReference>
<evidence type="ECO:0000256" key="4">
    <source>
        <dbReference type="ARBA" id="ARBA00023150"/>
    </source>
</evidence>
<evidence type="ECO:0000256" key="6">
    <source>
        <dbReference type="RuleBase" id="RU365090"/>
    </source>
</evidence>
<evidence type="ECO:0000256" key="5">
    <source>
        <dbReference type="ARBA" id="ARBA00047317"/>
    </source>
</evidence>
<dbReference type="UniPathway" id="UPA00344"/>
<keyword evidence="6 8" id="KW-0808">Transferase</keyword>
<comment type="pathway">
    <text evidence="2 6">Cofactor biosynthesis; molybdopterin biosynthesis.</text>
</comment>
<comment type="caution">
    <text evidence="8">The sequence shown here is derived from an EMBL/GenBank/DDBJ whole genome shotgun (WGS) entry which is preliminary data.</text>
</comment>
<comment type="function">
    <text evidence="1 6">Catalyzes the insertion of molybdate into adenylated molybdopterin with the concomitant release of AMP.</text>
</comment>
<evidence type="ECO:0000313" key="8">
    <source>
        <dbReference type="EMBL" id="NYF50905.1"/>
    </source>
</evidence>
<dbReference type="Proteomes" id="UP000534186">
    <property type="component" value="Unassembled WGS sequence"/>
</dbReference>
<dbReference type="Gene3D" id="2.170.190.11">
    <property type="entry name" value="Molybdopterin biosynthesis moea protein, domain 3"/>
    <property type="match status" value="1"/>
</dbReference>
<comment type="catalytic activity">
    <reaction evidence="5">
        <text>adenylyl-molybdopterin + molybdate = Mo-molybdopterin + AMP + H(+)</text>
        <dbReference type="Rhea" id="RHEA:35047"/>
        <dbReference type="ChEBI" id="CHEBI:15378"/>
        <dbReference type="ChEBI" id="CHEBI:36264"/>
        <dbReference type="ChEBI" id="CHEBI:62727"/>
        <dbReference type="ChEBI" id="CHEBI:71302"/>
        <dbReference type="ChEBI" id="CHEBI:456215"/>
        <dbReference type="EC" id="2.10.1.1"/>
    </reaction>
</comment>
<dbReference type="CDD" id="cd00887">
    <property type="entry name" value="MoeA"/>
    <property type="match status" value="1"/>
</dbReference>
<keyword evidence="4 6" id="KW-0501">Molybdenum cofactor biosynthesis</keyword>
<evidence type="ECO:0000259" key="7">
    <source>
        <dbReference type="SMART" id="SM00852"/>
    </source>
</evidence>
<dbReference type="AlphaFoldDB" id="A0A7Y9NK63"/>
<dbReference type="SUPFAM" id="SSF63882">
    <property type="entry name" value="MoeA N-terminal region -like"/>
    <property type="match status" value="1"/>
</dbReference>
<protein>
    <recommendedName>
        <fullName evidence="6">Molybdopterin molybdenumtransferase</fullName>
        <ecNumber evidence="6">2.10.1.1</ecNumber>
    </recommendedName>
</protein>
<keyword evidence="6" id="KW-0479">Metal-binding</keyword>
<evidence type="ECO:0000313" key="9">
    <source>
        <dbReference type="Proteomes" id="UP000534186"/>
    </source>
</evidence>
<dbReference type="InterPro" id="IPR001453">
    <property type="entry name" value="MoaB/Mog_dom"/>
</dbReference>
<proteinExistence type="inferred from homology"/>
<evidence type="ECO:0000256" key="3">
    <source>
        <dbReference type="ARBA" id="ARBA00010763"/>
    </source>
</evidence>
<dbReference type="EMBL" id="JACCCV010000001">
    <property type="protein sequence ID" value="NYF50905.1"/>
    <property type="molecule type" value="Genomic_DNA"/>
</dbReference>
<sequence length="411" mass="44030">MQSAAAVLGFDEALTKVLQHATDLPRPPSEPLALLACGDRVLAQPVLADRDQPPFNRSTRDGFAVRASDTLGPLKVVGQVRAGEQWRGSTLEQNTAIEIMTGAPTPAGADAVVMIEHVERTNNSIRLLAGRLIRSGENIVPQGSEAQAGQTVLASGSKIEGAEVALAASCGYTELEIYRRPKVAIVATGDELVDLAATPGPHQIRNSNSYGLSELIRHAGGEPVQLPIAPDRRPELEQTIRSARHCELLLLSGGVSMGKYDLVEEVLQSLRAEFFFTGVKMQPGKPLVFGRLPADDQFPAQFFFGLPGNPVSTQVTFHCFVEPVLRAMGGSEVQGPRFLQATLAEGLAGKAGLMRVLPARWTSNRVRPEVRLVGWQGSGDLAANAQANCYAVLPPDKDHFSTGDVITILLR</sequence>
<dbReference type="SUPFAM" id="SSF53218">
    <property type="entry name" value="Molybdenum cofactor biosynthesis proteins"/>
    <property type="match status" value="1"/>
</dbReference>
<dbReference type="NCBIfam" id="NF045515">
    <property type="entry name" value="Glp_gephyrin"/>
    <property type="match status" value="1"/>
</dbReference>
<dbReference type="InterPro" id="IPR005110">
    <property type="entry name" value="MoeA_linker/N"/>
</dbReference>
<gene>
    <name evidence="8" type="ORF">HDF12_001270</name>
</gene>
<accession>A0A7Y9NK63</accession>
<feature type="domain" description="MoaB/Mog" evidence="7">
    <location>
        <begin position="184"/>
        <end position="327"/>
    </location>
</feature>
<dbReference type="PANTHER" id="PTHR10192:SF5">
    <property type="entry name" value="GEPHYRIN"/>
    <property type="match status" value="1"/>
</dbReference>
<dbReference type="GO" id="GO:0046872">
    <property type="term" value="F:metal ion binding"/>
    <property type="evidence" value="ECO:0007669"/>
    <property type="project" value="UniProtKB-UniRule"/>
</dbReference>
<evidence type="ECO:0000256" key="2">
    <source>
        <dbReference type="ARBA" id="ARBA00005046"/>
    </source>
</evidence>
<evidence type="ECO:0000256" key="1">
    <source>
        <dbReference type="ARBA" id="ARBA00002901"/>
    </source>
</evidence>
<dbReference type="Pfam" id="PF03453">
    <property type="entry name" value="MoeA_N"/>
    <property type="match status" value="1"/>
</dbReference>
<dbReference type="GO" id="GO:0061599">
    <property type="term" value="F:molybdopterin molybdotransferase activity"/>
    <property type="evidence" value="ECO:0007669"/>
    <property type="project" value="UniProtKB-UniRule"/>
</dbReference>
<dbReference type="Gene3D" id="3.90.105.10">
    <property type="entry name" value="Molybdopterin biosynthesis moea protein, domain 2"/>
    <property type="match status" value="1"/>
</dbReference>
<keyword evidence="6" id="KW-0500">Molybdenum</keyword>
<dbReference type="InterPro" id="IPR005111">
    <property type="entry name" value="MoeA_C_domain_IV"/>
</dbReference>
<reference evidence="8 9" key="1">
    <citation type="submission" date="2020-07" db="EMBL/GenBank/DDBJ databases">
        <title>Genomic Encyclopedia of Type Strains, Phase IV (KMG-V): Genome sequencing to study the core and pangenomes of soil and plant-associated prokaryotes.</title>
        <authorList>
            <person name="Whitman W."/>
        </authorList>
    </citation>
    <scope>NUCLEOTIDE SEQUENCE [LARGE SCALE GENOMIC DNA]</scope>
    <source>
        <strain evidence="8 9">M8UP30</strain>
    </source>
</reference>
<dbReference type="SUPFAM" id="SSF63867">
    <property type="entry name" value="MoeA C-terminal domain-like"/>
    <property type="match status" value="1"/>
</dbReference>
<dbReference type="InterPro" id="IPR036688">
    <property type="entry name" value="MoeA_C_domain_IV_sf"/>
</dbReference>
<organism evidence="8 9">
    <name type="scientific">Tunturiibacter lichenicola</name>
    <dbReference type="NCBI Taxonomy" id="2051959"/>
    <lineage>
        <taxon>Bacteria</taxon>
        <taxon>Pseudomonadati</taxon>
        <taxon>Acidobacteriota</taxon>
        <taxon>Terriglobia</taxon>
        <taxon>Terriglobales</taxon>
        <taxon>Acidobacteriaceae</taxon>
        <taxon>Tunturiibacter</taxon>
    </lineage>
</organism>
<dbReference type="InterPro" id="IPR038987">
    <property type="entry name" value="MoeA-like"/>
</dbReference>
<dbReference type="GO" id="GO:0005829">
    <property type="term" value="C:cytosol"/>
    <property type="evidence" value="ECO:0007669"/>
    <property type="project" value="TreeGrafter"/>
</dbReference>
<name>A0A7Y9NK63_9BACT</name>
<dbReference type="InterPro" id="IPR036135">
    <property type="entry name" value="MoeA_linker/N_sf"/>
</dbReference>
<dbReference type="GO" id="GO:0006777">
    <property type="term" value="P:Mo-molybdopterin cofactor biosynthetic process"/>
    <property type="evidence" value="ECO:0007669"/>
    <property type="project" value="UniProtKB-UniRule"/>
</dbReference>
<dbReference type="Gene3D" id="2.40.340.10">
    <property type="entry name" value="MoeA, C-terminal, domain IV"/>
    <property type="match status" value="1"/>
</dbReference>
<dbReference type="EC" id="2.10.1.1" evidence="6"/>
<dbReference type="PANTHER" id="PTHR10192">
    <property type="entry name" value="MOLYBDOPTERIN BIOSYNTHESIS PROTEIN"/>
    <property type="match status" value="1"/>
</dbReference>
<comment type="similarity">
    <text evidence="3 6">Belongs to the MoeA family.</text>
</comment>
<comment type="cofactor">
    <cofactor evidence="6">
        <name>Mg(2+)</name>
        <dbReference type="ChEBI" id="CHEBI:18420"/>
    </cofactor>
</comment>
<dbReference type="Pfam" id="PF03454">
    <property type="entry name" value="MoeA_C"/>
    <property type="match status" value="1"/>
</dbReference>
<dbReference type="InterPro" id="IPR036425">
    <property type="entry name" value="MoaB/Mog-like_dom_sf"/>
</dbReference>
<dbReference type="FunFam" id="2.170.190.11:FF:000001">
    <property type="entry name" value="Molybdopterin molybdenumtransferase"/>
    <property type="match status" value="1"/>
</dbReference>
<keyword evidence="6" id="KW-0460">Magnesium</keyword>
<dbReference type="Pfam" id="PF00994">
    <property type="entry name" value="MoCF_biosynth"/>
    <property type="match status" value="1"/>
</dbReference>